<evidence type="ECO:0000313" key="2">
    <source>
        <dbReference type="EMBL" id="KIN99195.1"/>
    </source>
</evidence>
<feature type="compositionally biased region" description="Basic residues" evidence="1">
    <location>
        <begin position="270"/>
        <end position="280"/>
    </location>
</feature>
<feature type="compositionally biased region" description="Polar residues" evidence="1">
    <location>
        <begin position="80"/>
        <end position="94"/>
    </location>
</feature>
<reference evidence="3" key="2">
    <citation type="submission" date="2015-01" db="EMBL/GenBank/DDBJ databases">
        <title>Evolutionary Origins and Diversification of the Mycorrhizal Mutualists.</title>
        <authorList>
            <consortium name="DOE Joint Genome Institute"/>
            <consortium name="Mycorrhizal Genomics Consortium"/>
            <person name="Kohler A."/>
            <person name="Kuo A."/>
            <person name="Nagy L.G."/>
            <person name="Floudas D."/>
            <person name="Copeland A."/>
            <person name="Barry K.W."/>
            <person name="Cichocki N."/>
            <person name="Veneault-Fourrey C."/>
            <person name="LaButti K."/>
            <person name="Lindquist E.A."/>
            <person name="Lipzen A."/>
            <person name="Lundell T."/>
            <person name="Morin E."/>
            <person name="Murat C."/>
            <person name="Riley R."/>
            <person name="Ohm R."/>
            <person name="Sun H."/>
            <person name="Tunlid A."/>
            <person name="Henrissat B."/>
            <person name="Grigoriev I.V."/>
            <person name="Hibbett D.S."/>
            <person name="Martin F."/>
        </authorList>
    </citation>
    <scope>NUCLEOTIDE SEQUENCE [LARGE SCALE GENOMIC DNA]</scope>
    <source>
        <strain evidence="3">Marx 270</strain>
    </source>
</reference>
<dbReference type="AlphaFoldDB" id="A0A0C3NUV0"/>
<feature type="compositionally biased region" description="Polar residues" evidence="1">
    <location>
        <begin position="421"/>
        <end position="444"/>
    </location>
</feature>
<dbReference type="HOGENOM" id="CLU_515905_0_0_1"/>
<gene>
    <name evidence="2" type="ORF">M404DRAFT_818579</name>
</gene>
<reference evidence="2 3" key="1">
    <citation type="submission" date="2014-04" db="EMBL/GenBank/DDBJ databases">
        <authorList>
            <consortium name="DOE Joint Genome Institute"/>
            <person name="Kuo A."/>
            <person name="Kohler A."/>
            <person name="Costa M.D."/>
            <person name="Nagy L.G."/>
            <person name="Floudas D."/>
            <person name="Copeland A."/>
            <person name="Barry K.W."/>
            <person name="Cichocki N."/>
            <person name="Veneault-Fourrey C."/>
            <person name="LaButti K."/>
            <person name="Lindquist E.A."/>
            <person name="Lipzen A."/>
            <person name="Lundell T."/>
            <person name="Morin E."/>
            <person name="Murat C."/>
            <person name="Sun H."/>
            <person name="Tunlid A."/>
            <person name="Henrissat B."/>
            <person name="Grigoriev I.V."/>
            <person name="Hibbett D.S."/>
            <person name="Martin F."/>
            <person name="Nordberg H.P."/>
            <person name="Cantor M.N."/>
            <person name="Hua S.X."/>
        </authorList>
    </citation>
    <scope>NUCLEOTIDE SEQUENCE [LARGE SCALE GENOMIC DNA]</scope>
    <source>
        <strain evidence="2 3">Marx 270</strain>
    </source>
</reference>
<evidence type="ECO:0000256" key="1">
    <source>
        <dbReference type="SAM" id="MobiDB-lite"/>
    </source>
</evidence>
<accession>A0A0C3NUV0</accession>
<dbReference type="Proteomes" id="UP000054217">
    <property type="component" value="Unassembled WGS sequence"/>
</dbReference>
<feature type="compositionally biased region" description="Pro residues" evidence="1">
    <location>
        <begin position="300"/>
        <end position="317"/>
    </location>
</feature>
<organism evidence="2 3">
    <name type="scientific">Pisolithus tinctorius Marx 270</name>
    <dbReference type="NCBI Taxonomy" id="870435"/>
    <lineage>
        <taxon>Eukaryota</taxon>
        <taxon>Fungi</taxon>
        <taxon>Dikarya</taxon>
        <taxon>Basidiomycota</taxon>
        <taxon>Agaricomycotina</taxon>
        <taxon>Agaricomycetes</taxon>
        <taxon>Agaricomycetidae</taxon>
        <taxon>Boletales</taxon>
        <taxon>Sclerodermatineae</taxon>
        <taxon>Pisolithaceae</taxon>
        <taxon>Pisolithus</taxon>
    </lineage>
</organism>
<feature type="region of interest" description="Disordered" evidence="1">
    <location>
        <begin position="253"/>
        <end position="514"/>
    </location>
</feature>
<dbReference type="OrthoDB" id="2554322at2759"/>
<feature type="region of interest" description="Disordered" evidence="1">
    <location>
        <begin position="67"/>
        <end position="219"/>
    </location>
</feature>
<feature type="compositionally biased region" description="Basic and acidic residues" evidence="1">
    <location>
        <begin position="179"/>
        <end position="188"/>
    </location>
</feature>
<proteinExistence type="predicted"/>
<evidence type="ECO:0000313" key="3">
    <source>
        <dbReference type="Proteomes" id="UP000054217"/>
    </source>
</evidence>
<dbReference type="InParanoid" id="A0A0C3NUV0"/>
<feature type="compositionally biased region" description="Low complexity" evidence="1">
    <location>
        <begin position="378"/>
        <end position="391"/>
    </location>
</feature>
<protein>
    <submittedName>
        <fullName evidence="2">Uncharacterized protein</fullName>
    </submittedName>
</protein>
<dbReference type="EMBL" id="KN832007">
    <property type="protein sequence ID" value="KIN99195.1"/>
    <property type="molecule type" value="Genomic_DNA"/>
</dbReference>
<feature type="compositionally biased region" description="Low complexity" evidence="1">
    <location>
        <begin position="458"/>
        <end position="467"/>
    </location>
</feature>
<keyword evidence="3" id="KW-1185">Reference proteome</keyword>
<sequence>MSSRNHPSASAENWDDDFEFSQTSRRQITQIARVLSEPRLSVTSSHFSEDWDVECPSVAKQSVMTLLGDGKHPPEAGLHNQLQNWAETGPSTPTKRFVTRAENWDDDFEDKMDSPAQRQSTSQKTRHSYHTPSRPKAPADHENWDEEFEYAEKNNTPMSKRSRQDAYVDSSDDEGEFGFGDKEEDRTVTTRSRSFVRRQSPPPPPVPALPQGLHNTVEPFPRSPSISVFSIPTTSGRNSVGYMSTSHLALKPTVSGPSLAMLPPSPPIHRERRRLRKKSRPPNLDNNVFELMEEQRDSTPPLPPSTPERSSPPPPPAAEATPSSNKTPLLSRIGSVKKWGVRRKRASTGPAEVMVHDLGGNYEQEGTPRPPSTFIPPAAVASTSSSTNARSGWFFRPGGALGSGSPPPPAPAALKYEKSSENLPTVSSSGSGMDTSVPSTPSSRLSRKKLGRTFDPNSSSEMTESSSAKPSLSPRLGQGPGTHHMGLQLDEQQRGCFQRQHQRKVRRNSTSSLRKAVEISWEMCGRSA</sequence>
<name>A0A0C3NUV0_PISTI</name>